<keyword evidence="4" id="KW-1185">Reference proteome</keyword>
<dbReference type="KEGG" id="mev:Metev_0769"/>
<keyword evidence="1" id="KW-0812">Transmembrane</keyword>
<dbReference type="InterPro" id="IPR011642">
    <property type="entry name" value="Gate_dom"/>
</dbReference>
<proteinExistence type="predicted"/>
<feature type="transmembrane region" description="Helical" evidence="1">
    <location>
        <begin position="119"/>
        <end position="145"/>
    </location>
</feature>
<dbReference type="Pfam" id="PF07670">
    <property type="entry name" value="Gate"/>
    <property type="match status" value="1"/>
</dbReference>
<evidence type="ECO:0000313" key="4">
    <source>
        <dbReference type="Proteomes" id="UP000000391"/>
    </source>
</evidence>
<dbReference type="OrthoDB" id="51620at2157"/>
<organism evidence="3 4">
    <name type="scientific">Methanohalobium evestigatum (strain ATCC BAA-1072 / DSM 3721 / NBRC 107634 / OCM 161 / Z-7303)</name>
    <dbReference type="NCBI Taxonomy" id="644295"/>
    <lineage>
        <taxon>Archaea</taxon>
        <taxon>Methanobacteriati</taxon>
        <taxon>Methanobacteriota</taxon>
        <taxon>Stenosarchaea group</taxon>
        <taxon>Methanomicrobia</taxon>
        <taxon>Methanosarcinales</taxon>
        <taxon>Methanosarcinaceae</taxon>
        <taxon>Methanohalobium</taxon>
    </lineage>
</organism>
<protein>
    <submittedName>
        <fullName evidence="3">Nucleoside recognition domain protein</fullName>
    </submittedName>
</protein>
<evidence type="ECO:0000313" key="3">
    <source>
        <dbReference type="EMBL" id="ADI73669.1"/>
    </source>
</evidence>
<dbReference type="HOGENOM" id="CLU_048086_2_1_2"/>
<feature type="transmembrane region" description="Helical" evidence="1">
    <location>
        <begin position="290"/>
        <end position="311"/>
    </location>
</feature>
<dbReference type="EMBL" id="CP002069">
    <property type="protein sequence ID" value="ADI73669.1"/>
    <property type="molecule type" value="Genomic_DNA"/>
</dbReference>
<keyword evidence="1" id="KW-0472">Membrane</keyword>
<dbReference type="RefSeq" id="WP_013194237.1">
    <property type="nucleotide sequence ID" value="NC_014253.1"/>
</dbReference>
<feature type="transmembrane region" description="Helical" evidence="1">
    <location>
        <begin position="16"/>
        <end position="36"/>
    </location>
</feature>
<dbReference type="Proteomes" id="UP000000391">
    <property type="component" value="Chromosome"/>
</dbReference>
<reference evidence="3 4" key="1">
    <citation type="submission" date="2010-06" db="EMBL/GenBank/DDBJ databases">
        <title>Complete sequence chromosome of Methanohalobium evestigatum Z-7303.</title>
        <authorList>
            <consortium name="US DOE Joint Genome Institute"/>
            <person name="Lucas S."/>
            <person name="Copeland A."/>
            <person name="Lapidus A."/>
            <person name="Cheng J.-F."/>
            <person name="Bruce D."/>
            <person name="Goodwin L."/>
            <person name="Pitluck S."/>
            <person name="Saunders E."/>
            <person name="Detter J.C."/>
            <person name="Han C."/>
            <person name="Tapia R."/>
            <person name="Land M."/>
            <person name="Hauser L."/>
            <person name="Kyrpides N."/>
            <person name="Mikhailova N."/>
            <person name="Sieprawska-Lupa M."/>
            <person name="Whitman W.B."/>
            <person name="Anderson I."/>
            <person name="Woyke T."/>
        </authorList>
    </citation>
    <scope>NUCLEOTIDE SEQUENCE [LARGE SCALE GENOMIC DNA]</scope>
    <source>
        <strain evidence="4">ATCC BAA-1072 / DSM 3721 / NBRC 107634 / OCM 161 / Z-7303</strain>
    </source>
</reference>
<name>D7E745_METEZ</name>
<feature type="domain" description="Nucleoside transporter/FeoB GTPase Gate" evidence="2">
    <location>
        <begin position="14"/>
        <end position="101"/>
    </location>
</feature>
<sequence length="312" mass="33787">MLTDALLLSFDYLSTIIPYMIAGVVLAELVVELGWVDKISFLVRPITGFVHLRKECGISFLTAFASPSAANASLKDLHDNELIDEKELIIASVLNSFPSIITHWRTLLPVLVPLLGTIGLIYVGILTLVGLLKTVIVALIGHFILDGSNHSVAEFTKAGKPDGFVDALKSSLVKSKKTLGKILVVTVPVTIFVFILMDIGVFDIVSQYLKSVSRLLPVPVNGLPVIAAQFASKIAGYTIAGNLLTGEVLSGKEILITLLISKILTSITGLRIIAPHYIGIFGPRLGMKTMLISFILRLMILIFITLLLLVFL</sequence>
<feature type="transmembrane region" description="Helical" evidence="1">
    <location>
        <begin position="256"/>
        <end position="278"/>
    </location>
</feature>
<gene>
    <name evidence="3" type="ordered locus">Metev_0769</name>
</gene>
<dbReference type="PANTHER" id="PTHR38139:SF1">
    <property type="entry name" value="NUCLEOSIDE TRANSPORTER_FEOB GTPASE GATE DOMAIN-CONTAINING PROTEIN"/>
    <property type="match status" value="1"/>
</dbReference>
<dbReference type="PANTHER" id="PTHR38139">
    <property type="entry name" value="GATE DOMAIN-CONTAINING PROTEIN"/>
    <property type="match status" value="1"/>
</dbReference>
<evidence type="ECO:0000259" key="2">
    <source>
        <dbReference type="Pfam" id="PF07670"/>
    </source>
</evidence>
<dbReference type="AlphaFoldDB" id="D7E745"/>
<dbReference type="GeneID" id="9346393"/>
<keyword evidence="1" id="KW-1133">Transmembrane helix</keyword>
<accession>D7E745</accession>
<dbReference type="STRING" id="644295.Metev_0769"/>
<feature type="transmembrane region" description="Helical" evidence="1">
    <location>
        <begin position="182"/>
        <end position="202"/>
    </location>
</feature>
<evidence type="ECO:0000256" key="1">
    <source>
        <dbReference type="SAM" id="Phobius"/>
    </source>
</evidence>
<dbReference type="InterPro" id="IPR038880">
    <property type="entry name" value="MJ0871-like"/>
</dbReference>
<feature type="transmembrane region" description="Helical" evidence="1">
    <location>
        <begin position="222"/>
        <end position="244"/>
    </location>
</feature>